<evidence type="ECO:0000259" key="2">
    <source>
        <dbReference type="PROSITE" id="PS51412"/>
    </source>
</evidence>
<keyword evidence="5" id="KW-1185">Reference proteome</keyword>
<reference evidence="3" key="1">
    <citation type="submission" date="2021-02" db="EMBL/GenBank/DDBJ databases">
        <authorList>
            <person name="Nowell W R."/>
        </authorList>
    </citation>
    <scope>NUCLEOTIDE SEQUENCE</scope>
</reference>
<feature type="signal peptide" evidence="1">
    <location>
        <begin position="1"/>
        <end position="17"/>
    </location>
</feature>
<dbReference type="Pfam" id="PF01823">
    <property type="entry name" value="MACPF"/>
    <property type="match status" value="1"/>
</dbReference>
<name>A0A814W3Y2_ADIRI</name>
<keyword evidence="1" id="KW-0732">Signal</keyword>
<comment type="caution">
    <text evidence="3">The sequence shown here is derived from an EMBL/GenBank/DDBJ whole genome shotgun (WGS) entry which is preliminary data.</text>
</comment>
<evidence type="ECO:0000313" key="5">
    <source>
        <dbReference type="Proteomes" id="UP000663828"/>
    </source>
</evidence>
<dbReference type="EMBL" id="CAJNOJ010000146">
    <property type="protein sequence ID" value="CAF1195942.1"/>
    <property type="molecule type" value="Genomic_DNA"/>
</dbReference>
<dbReference type="PROSITE" id="PS51412">
    <property type="entry name" value="MACPF_2"/>
    <property type="match status" value="1"/>
</dbReference>
<sequence length="338" mass="38800">MIKINGILLLVIVNISAEILQIDLYPGYGWDHLRFLDMLPIFDIRNSYNSTVMQQCITHIPLRQSEFDIQSQLIDLYNSSTTTYELEINLGGEIPLPETGIGIGGSFSPTYQNIKSQQARDNTTTLRNVIRYDFADVLLLPSCSLDSQFKSEIIQIANYIKTGELIKANYASQMLILRYGTHYTNRIRIGGQIIQDNFIRTKDFYTNDANMLSMEIAAKLNFLSELGLSFSSSIKSTTVDNNIKKFQEQIINRKLVAYGGEAYLMNMPLSEWQSTVKNNPVILKRSFENLTMAIDIKQITEIESLYVKKPFIKDVQREVIDIFARFIRKACQRKPLWD</sequence>
<evidence type="ECO:0000313" key="3">
    <source>
        <dbReference type="EMBL" id="CAF1195942.1"/>
    </source>
</evidence>
<dbReference type="OrthoDB" id="5950457at2759"/>
<protein>
    <recommendedName>
        <fullName evidence="2">MACPF domain-containing protein</fullName>
    </recommendedName>
</protein>
<dbReference type="Proteomes" id="UP000663852">
    <property type="component" value="Unassembled WGS sequence"/>
</dbReference>
<dbReference type="Proteomes" id="UP000663828">
    <property type="component" value="Unassembled WGS sequence"/>
</dbReference>
<dbReference type="InterPro" id="IPR020864">
    <property type="entry name" value="MACPF"/>
</dbReference>
<evidence type="ECO:0000313" key="4">
    <source>
        <dbReference type="EMBL" id="CAF1489299.1"/>
    </source>
</evidence>
<accession>A0A814W3Y2</accession>
<dbReference type="AlphaFoldDB" id="A0A814W3Y2"/>
<gene>
    <name evidence="3" type="ORF">EDS130_LOCUS25079</name>
    <name evidence="4" type="ORF">XAT740_LOCUS38991</name>
</gene>
<feature type="chain" id="PRO_5035604594" description="MACPF domain-containing protein" evidence="1">
    <location>
        <begin position="18"/>
        <end position="338"/>
    </location>
</feature>
<dbReference type="EMBL" id="CAJNOR010004273">
    <property type="protein sequence ID" value="CAF1489299.1"/>
    <property type="molecule type" value="Genomic_DNA"/>
</dbReference>
<evidence type="ECO:0000256" key="1">
    <source>
        <dbReference type="SAM" id="SignalP"/>
    </source>
</evidence>
<evidence type="ECO:0000313" key="6">
    <source>
        <dbReference type="Proteomes" id="UP000663852"/>
    </source>
</evidence>
<feature type="domain" description="MACPF" evidence="2">
    <location>
        <begin position="1"/>
        <end position="327"/>
    </location>
</feature>
<organism evidence="3 6">
    <name type="scientific">Adineta ricciae</name>
    <name type="common">Rotifer</name>
    <dbReference type="NCBI Taxonomy" id="249248"/>
    <lineage>
        <taxon>Eukaryota</taxon>
        <taxon>Metazoa</taxon>
        <taxon>Spiralia</taxon>
        <taxon>Gnathifera</taxon>
        <taxon>Rotifera</taxon>
        <taxon>Eurotatoria</taxon>
        <taxon>Bdelloidea</taxon>
        <taxon>Adinetida</taxon>
        <taxon>Adinetidae</taxon>
        <taxon>Adineta</taxon>
    </lineage>
</organism>
<proteinExistence type="predicted"/>